<keyword evidence="3" id="KW-1185">Reference proteome</keyword>
<gene>
    <name evidence="2" type="ORF">JBF12_29995</name>
</gene>
<reference evidence="2 3" key="1">
    <citation type="submission" date="2020-12" db="EMBL/GenBank/DDBJ databases">
        <authorList>
            <person name="Kusuma A.B."/>
            <person name="Nouioui I."/>
            <person name="Goodfellow M."/>
        </authorList>
    </citation>
    <scope>NUCLEOTIDE SEQUENCE [LARGE SCALE GENOMIC DNA]</scope>
    <source>
        <strain evidence="2 3">DSM 41764</strain>
    </source>
</reference>
<feature type="domain" description="HTH cro/C1-type" evidence="1">
    <location>
        <begin position="17"/>
        <end position="89"/>
    </location>
</feature>
<dbReference type="Gene3D" id="1.10.260.40">
    <property type="entry name" value="lambda repressor-like DNA-binding domains"/>
    <property type="match status" value="1"/>
</dbReference>
<dbReference type="InterPro" id="IPR041413">
    <property type="entry name" value="MLTR_LBD"/>
</dbReference>
<dbReference type="PANTHER" id="PTHR35010:SF2">
    <property type="entry name" value="BLL4672 PROTEIN"/>
    <property type="match status" value="1"/>
</dbReference>
<organism evidence="2 3">
    <name type="scientific">Streptomyces javensis</name>
    <dbReference type="NCBI Taxonomy" id="114698"/>
    <lineage>
        <taxon>Bacteria</taxon>
        <taxon>Bacillati</taxon>
        <taxon>Actinomycetota</taxon>
        <taxon>Actinomycetes</taxon>
        <taxon>Kitasatosporales</taxon>
        <taxon>Streptomycetaceae</taxon>
        <taxon>Streptomyces</taxon>
        <taxon>Streptomyces violaceusniger group</taxon>
    </lineage>
</organism>
<dbReference type="CDD" id="cd00093">
    <property type="entry name" value="HTH_XRE"/>
    <property type="match status" value="1"/>
</dbReference>
<accession>A0ABS0RIH2</accession>
<dbReference type="EMBL" id="JAEEAQ010000376">
    <property type="protein sequence ID" value="MBI0317143.1"/>
    <property type="molecule type" value="Genomic_DNA"/>
</dbReference>
<dbReference type="Pfam" id="PF17765">
    <property type="entry name" value="MLTR_LBD"/>
    <property type="match status" value="1"/>
</dbReference>
<protein>
    <submittedName>
        <fullName evidence="2">Helix-turn-helix domain-containing protein</fullName>
    </submittedName>
</protein>
<dbReference type="Gene3D" id="3.30.450.180">
    <property type="match status" value="1"/>
</dbReference>
<name>A0ABS0RIH2_9ACTN</name>
<dbReference type="Proteomes" id="UP000638849">
    <property type="component" value="Unassembled WGS sequence"/>
</dbReference>
<sequence length="292" mass="32019">MRVSSGHSGGGGPLASFLRARRKQVRPEQHRLASGAKRQVPGLRRDEVAFLAGISTDYYVRLEQGRERRPSRAVVDGLCEALLLDLAAARHLRELAAVEVATEGTDPGMGKERWEAVHQLLGSMTVPALLLNRWLDVVSGNALGDLLHEGLEPRNNYARMVFLAPGAQSFFTEWPELARCIVAVLRAQAGSGPESARLTELVGELDAYSDVFRSSWGEHRIYEKMLDRKLLRHPRVGPLALDQHVLELPGSEGHRIWAYHPTDGATSDALLRLGSSALPSGHPGPGPMERTE</sequence>
<dbReference type="PANTHER" id="PTHR35010">
    <property type="entry name" value="BLL4672 PROTEIN-RELATED"/>
    <property type="match status" value="1"/>
</dbReference>
<dbReference type="Pfam" id="PF13560">
    <property type="entry name" value="HTH_31"/>
    <property type="match status" value="1"/>
</dbReference>
<comment type="caution">
    <text evidence="2">The sequence shown here is derived from an EMBL/GenBank/DDBJ whole genome shotgun (WGS) entry which is preliminary data.</text>
</comment>
<dbReference type="InterPro" id="IPR010982">
    <property type="entry name" value="Lambda_DNA-bd_dom_sf"/>
</dbReference>
<evidence type="ECO:0000313" key="2">
    <source>
        <dbReference type="EMBL" id="MBI0317143.1"/>
    </source>
</evidence>
<evidence type="ECO:0000313" key="3">
    <source>
        <dbReference type="Proteomes" id="UP000638849"/>
    </source>
</evidence>
<dbReference type="SUPFAM" id="SSF47413">
    <property type="entry name" value="lambda repressor-like DNA-binding domains"/>
    <property type="match status" value="1"/>
</dbReference>
<dbReference type="InterPro" id="IPR001387">
    <property type="entry name" value="Cro/C1-type_HTH"/>
</dbReference>
<dbReference type="RefSeq" id="WP_198279901.1">
    <property type="nucleotide sequence ID" value="NZ_JAEEAQ010000376.1"/>
</dbReference>
<proteinExistence type="predicted"/>
<evidence type="ECO:0000259" key="1">
    <source>
        <dbReference type="SMART" id="SM00530"/>
    </source>
</evidence>
<dbReference type="SMART" id="SM00530">
    <property type="entry name" value="HTH_XRE"/>
    <property type="match status" value="1"/>
</dbReference>